<organism evidence="1 2">
    <name type="scientific">Scortum barcoo</name>
    <name type="common">barcoo grunter</name>
    <dbReference type="NCBI Taxonomy" id="214431"/>
    <lineage>
        <taxon>Eukaryota</taxon>
        <taxon>Metazoa</taxon>
        <taxon>Chordata</taxon>
        <taxon>Craniata</taxon>
        <taxon>Vertebrata</taxon>
        <taxon>Euteleostomi</taxon>
        <taxon>Actinopterygii</taxon>
        <taxon>Neopterygii</taxon>
        <taxon>Teleostei</taxon>
        <taxon>Neoteleostei</taxon>
        <taxon>Acanthomorphata</taxon>
        <taxon>Eupercaria</taxon>
        <taxon>Centrarchiformes</taxon>
        <taxon>Terapontoidei</taxon>
        <taxon>Terapontidae</taxon>
        <taxon>Scortum</taxon>
    </lineage>
</organism>
<keyword evidence="2" id="KW-1185">Reference proteome</keyword>
<dbReference type="EMBL" id="CM041550">
    <property type="protein sequence ID" value="KAI3355765.1"/>
    <property type="molecule type" value="Genomic_DNA"/>
</dbReference>
<accession>A0ACB8VJX2</accession>
<evidence type="ECO:0000313" key="1">
    <source>
        <dbReference type="EMBL" id="KAI3355765.1"/>
    </source>
</evidence>
<comment type="caution">
    <text evidence="1">The sequence shown here is derived from an EMBL/GenBank/DDBJ whole genome shotgun (WGS) entry which is preliminary data.</text>
</comment>
<proteinExistence type="predicted"/>
<name>A0ACB8VJX2_9TELE</name>
<dbReference type="Proteomes" id="UP000831701">
    <property type="component" value="Chromosome 20"/>
</dbReference>
<protein>
    <submittedName>
        <fullName evidence="1">Uncharacterized protein</fullName>
    </submittedName>
</protein>
<reference evidence="1" key="1">
    <citation type="submission" date="2022-04" db="EMBL/GenBank/DDBJ databases">
        <title>Jade perch genome.</title>
        <authorList>
            <person name="Chao B."/>
        </authorList>
    </citation>
    <scope>NUCLEOTIDE SEQUENCE</scope>
    <source>
        <strain evidence="1">CB-2022</strain>
    </source>
</reference>
<gene>
    <name evidence="1" type="ORF">L3Q82_004338</name>
</gene>
<sequence length="395" mass="44464">MRKRRLGSLRWTRPSPKPEVTEVVRKLLSGKAPGVDEIRPEYLKSLDVVGLSWLTRLCNIAWRLGTVPLVWQTGVVVPLFKKGDRRVCSNYRGITLLSLPGKVYARVLERRIRPIVDPRIQEEQCGFRPPGRGTLDQLYTLHRVLEGLWEFAQPVHMCFVDLEKAFDRVPRGILWGVLHEYGVRGAFAKGCSVSVRPDQSRSLVRIAGSKSDLFPVHVGLRQGCPLSPVLFIIFMDRISRRSQGPEGVRFGNHRISSLLFADDVVLMASSGQDLQHVLEAVCSRKCEAAGMRISTSKSEAMVLDRKRVKRVACPLQVGGEVLPQVEEFKYLGVLFTSEGKIEREIDRRIGAASAVMRSVYRTVVVKKELSRKAKLSIYLVKSIYVPTSPMVMNFG</sequence>
<evidence type="ECO:0000313" key="2">
    <source>
        <dbReference type="Proteomes" id="UP000831701"/>
    </source>
</evidence>